<gene>
    <name evidence="7" type="ORF">SAMN05192551_101560</name>
</gene>
<evidence type="ECO:0000256" key="2">
    <source>
        <dbReference type="ARBA" id="ARBA00022475"/>
    </source>
</evidence>
<dbReference type="Proteomes" id="UP000199287">
    <property type="component" value="Unassembled WGS sequence"/>
</dbReference>
<dbReference type="InterPro" id="IPR033479">
    <property type="entry name" value="dCache_1"/>
</dbReference>
<dbReference type="Gene3D" id="3.30.450.20">
    <property type="entry name" value="PAS domain"/>
    <property type="match status" value="1"/>
</dbReference>
<evidence type="ECO:0000259" key="6">
    <source>
        <dbReference type="Pfam" id="PF02743"/>
    </source>
</evidence>
<keyword evidence="8" id="KW-1185">Reference proteome</keyword>
<dbReference type="CDD" id="cd12914">
    <property type="entry name" value="PDC1_DGC_like"/>
    <property type="match status" value="1"/>
</dbReference>
<keyword evidence="3" id="KW-0812">Transmembrane</keyword>
<evidence type="ECO:0000256" key="4">
    <source>
        <dbReference type="ARBA" id="ARBA00022989"/>
    </source>
</evidence>
<dbReference type="SUPFAM" id="SSF103190">
    <property type="entry name" value="Sensory domain-like"/>
    <property type="match status" value="1"/>
</dbReference>
<evidence type="ECO:0000313" key="8">
    <source>
        <dbReference type="Proteomes" id="UP000199287"/>
    </source>
</evidence>
<comment type="subcellular location">
    <subcellularLocation>
        <location evidence="1">Cell membrane</location>
        <topology evidence="1">Multi-pass membrane protein</topology>
    </subcellularLocation>
</comment>
<protein>
    <submittedName>
        <fullName evidence="7">Methyl-accepting chemotaxis protein</fullName>
    </submittedName>
</protein>
<organism evidence="7 8">
    <name type="scientific">Tindallia magadiensis</name>
    <dbReference type="NCBI Taxonomy" id="69895"/>
    <lineage>
        <taxon>Bacteria</taxon>
        <taxon>Bacillati</taxon>
        <taxon>Bacillota</taxon>
        <taxon>Clostridia</taxon>
        <taxon>Peptostreptococcales</taxon>
        <taxon>Tindalliaceae</taxon>
        <taxon>Tindallia</taxon>
    </lineage>
</organism>
<feature type="domain" description="Cache" evidence="6">
    <location>
        <begin position="33"/>
        <end position="269"/>
    </location>
</feature>
<dbReference type="EMBL" id="FOQA01000001">
    <property type="protein sequence ID" value="SFH56817.1"/>
    <property type="molecule type" value="Genomic_DNA"/>
</dbReference>
<dbReference type="RefSeq" id="WP_242939305.1">
    <property type="nucleotide sequence ID" value="NZ_FOQA01000001.1"/>
</dbReference>
<evidence type="ECO:0000256" key="5">
    <source>
        <dbReference type="ARBA" id="ARBA00023136"/>
    </source>
</evidence>
<accession>A0A1I3B3E3</accession>
<dbReference type="AlphaFoldDB" id="A0A1I3B3E3"/>
<keyword evidence="5" id="KW-0472">Membrane</keyword>
<evidence type="ECO:0000256" key="3">
    <source>
        <dbReference type="ARBA" id="ARBA00022692"/>
    </source>
</evidence>
<name>A0A1I3B3E3_9FIRM</name>
<dbReference type="CDD" id="cd12912">
    <property type="entry name" value="PDC2_MCP_like"/>
    <property type="match status" value="1"/>
</dbReference>
<dbReference type="STRING" id="69895.SAMN05192551_101560"/>
<proteinExistence type="predicted"/>
<dbReference type="InterPro" id="IPR029151">
    <property type="entry name" value="Sensor-like_sf"/>
</dbReference>
<dbReference type="GO" id="GO:0005886">
    <property type="term" value="C:plasma membrane"/>
    <property type="evidence" value="ECO:0007669"/>
    <property type="project" value="UniProtKB-SubCell"/>
</dbReference>
<dbReference type="Pfam" id="PF02743">
    <property type="entry name" value="dCache_1"/>
    <property type="match status" value="1"/>
</dbReference>
<keyword evidence="2" id="KW-1003">Cell membrane</keyword>
<sequence>MKTIKTRLIAIFTVVILVITGVIGFVAIRIVSNELLEDAHNDLQTVAEIEARYIGSVVNAQLLYLEGIAENIVFQHGEISYEEQVAFLEQEAERAGYECFTFADFEGNAVQLDRSGIELNVSERDYFQRALNGEPNVSDVIISRTTEEPIIIYAVPIDLDGQQTGVFYGVREGAVLSRIANEIPVGETGFAYVVNNEGTIVGDYDIDNVLNQLNIIQEAQKNPEFKERAEFTENQMLLRESGSGGYSFGESNRIVGFAPIEGSPWITVVAVE</sequence>
<reference evidence="8" key="1">
    <citation type="submission" date="2016-10" db="EMBL/GenBank/DDBJ databases">
        <authorList>
            <person name="Varghese N."/>
            <person name="Submissions S."/>
        </authorList>
    </citation>
    <scope>NUCLEOTIDE SEQUENCE [LARGE SCALE GENOMIC DNA]</scope>
    <source>
        <strain evidence="8">Z-7934</strain>
    </source>
</reference>
<evidence type="ECO:0000256" key="1">
    <source>
        <dbReference type="ARBA" id="ARBA00004651"/>
    </source>
</evidence>
<evidence type="ECO:0000313" key="7">
    <source>
        <dbReference type="EMBL" id="SFH56817.1"/>
    </source>
</evidence>
<keyword evidence="4" id="KW-1133">Transmembrane helix</keyword>